<name>A0ABS5W2R1_9BACT</name>
<sequence length="181" mass="21064">MNDELERFVKENRDAFDDKEPSEKIWNEVSRSIKTGKKTTLWNSVVIWRAAAMLFMALSVYLLIPKTNNITKQREATLNEFADVEQFYIAQISEKTALIQELHKTEGLNGFTHDFKQLEAMYMVLKEEMKRSPNQKVKDALVLNLLVRIDLLNQQLHHLENDDHTTQEDTDNGKSKPSKNV</sequence>
<keyword evidence="2" id="KW-0812">Transmembrane</keyword>
<keyword evidence="4" id="KW-1185">Reference proteome</keyword>
<dbReference type="RefSeq" id="WP_254157977.1">
    <property type="nucleotide sequence ID" value="NZ_JAHESD010000146.1"/>
</dbReference>
<dbReference type="EMBL" id="JAHESD010000146">
    <property type="protein sequence ID" value="MBT1706546.1"/>
    <property type="molecule type" value="Genomic_DNA"/>
</dbReference>
<organism evidence="3 4">
    <name type="scientific">Chryseosolibacter indicus</name>
    <dbReference type="NCBI Taxonomy" id="2782351"/>
    <lineage>
        <taxon>Bacteria</taxon>
        <taxon>Pseudomonadati</taxon>
        <taxon>Bacteroidota</taxon>
        <taxon>Cytophagia</taxon>
        <taxon>Cytophagales</taxon>
        <taxon>Chryseotaleaceae</taxon>
        <taxon>Chryseosolibacter</taxon>
    </lineage>
</organism>
<keyword evidence="2" id="KW-1133">Transmembrane helix</keyword>
<feature type="compositionally biased region" description="Basic and acidic residues" evidence="1">
    <location>
        <begin position="160"/>
        <end position="174"/>
    </location>
</feature>
<dbReference type="Proteomes" id="UP000772618">
    <property type="component" value="Unassembled WGS sequence"/>
</dbReference>
<accession>A0ABS5W2R1</accession>
<evidence type="ECO:0000313" key="4">
    <source>
        <dbReference type="Proteomes" id="UP000772618"/>
    </source>
</evidence>
<feature type="transmembrane region" description="Helical" evidence="2">
    <location>
        <begin position="46"/>
        <end position="64"/>
    </location>
</feature>
<protein>
    <recommendedName>
        <fullName evidence="5">Anti-sigma factor</fullName>
    </recommendedName>
</protein>
<evidence type="ECO:0000256" key="2">
    <source>
        <dbReference type="SAM" id="Phobius"/>
    </source>
</evidence>
<comment type="caution">
    <text evidence="3">The sequence shown here is derived from an EMBL/GenBank/DDBJ whole genome shotgun (WGS) entry which is preliminary data.</text>
</comment>
<evidence type="ECO:0008006" key="5">
    <source>
        <dbReference type="Google" id="ProtNLM"/>
    </source>
</evidence>
<evidence type="ECO:0000256" key="1">
    <source>
        <dbReference type="SAM" id="MobiDB-lite"/>
    </source>
</evidence>
<gene>
    <name evidence="3" type="ORF">KK060_24950</name>
</gene>
<feature type="region of interest" description="Disordered" evidence="1">
    <location>
        <begin position="160"/>
        <end position="181"/>
    </location>
</feature>
<reference evidence="3 4" key="1">
    <citation type="submission" date="2021-05" db="EMBL/GenBank/DDBJ databases">
        <title>A Polyphasic approach of four new species of the genus Ohtaekwangia: Ohtaekwangia histidinii sp. nov., Ohtaekwangia cretensis sp. nov., Ohtaekwangia indiensis sp. nov., Ohtaekwangia reichenbachii sp. nov. from diverse environment.</title>
        <authorList>
            <person name="Octaviana S."/>
        </authorList>
    </citation>
    <scope>NUCLEOTIDE SEQUENCE [LARGE SCALE GENOMIC DNA]</scope>
    <source>
        <strain evidence="3 4">PWU20</strain>
    </source>
</reference>
<proteinExistence type="predicted"/>
<evidence type="ECO:0000313" key="3">
    <source>
        <dbReference type="EMBL" id="MBT1706546.1"/>
    </source>
</evidence>
<keyword evidence="2" id="KW-0472">Membrane</keyword>